<geneLocation type="plasmid" evidence="2">
    <name>RCFBPv3_mp</name>
</geneLocation>
<organism evidence="2">
    <name type="scientific">Ralstonia solanacearum CFBP2957</name>
    <dbReference type="NCBI Taxonomy" id="859656"/>
    <lineage>
        <taxon>Bacteria</taxon>
        <taxon>Pseudomonadati</taxon>
        <taxon>Pseudomonadota</taxon>
        <taxon>Betaproteobacteria</taxon>
        <taxon>Burkholderiales</taxon>
        <taxon>Burkholderiaceae</taxon>
        <taxon>Ralstonia</taxon>
        <taxon>Ralstonia solanacearum species complex</taxon>
    </lineage>
</organism>
<keyword evidence="2" id="KW-0614">Plasmid</keyword>
<gene>
    <name evidence="2" type="ORF">RCFBP_mp10362</name>
</gene>
<proteinExistence type="predicted"/>
<protein>
    <submittedName>
        <fullName evidence="2">Uncharacterized protein</fullName>
    </submittedName>
</protein>
<reference evidence="2" key="1">
    <citation type="journal article" date="2010" name="BMC Genomics">
        <title>Genomes of three tomato pathogens within the Ralstonia solanacearum species complex reveal significant evolutionary divergence.</title>
        <authorList>
            <person name="Remenant B."/>
            <person name="Coupat-Goutaland B."/>
            <person name="Guidot A."/>
            <person name="Cellier G."/>
            <person name="Wicker E."/>
            <person name="Allen C."/>
            <person name="Fegan M."/>
            <person name="Pruvost O."/>
            <person name="Elbaz M."/>
            <person name="Calteau A."/>
            <person name="Salvignol G."/>
            <person name="Mornico D."/>
            <person name="Mangenot S."/>
            <person name="Barbe V."/>
            <person name="Medigue C."/>
            <person name="Prior P."/>
        </authorList>
    </citation>
    <scope>NUCLEOTIDE SEQUENCE [LARGE SCALE GENOMIC DNA]</scope>
    <source>
        <strain evidence="2">CFBP2957</strain>
        <plasmid evidence="2">RCFBPv3_mp</plasmid>
    </source>
</reference>
<reference evidence="2" key="2">
    <citation type="submission" date="2010-02" db="EMBL/GenBank/DDBJ databases">
        <authorList>
            <person name="Genoscope - CEA"/>
        </authorList>
    </citation>
    <scope>NUCLEOTIDE SEQUENCE</scope>
    <source>
        <strain evidence="2">CFBP2957</strain>
        <plasmid evidence="2">RCFBPv3_mp</plasmid>
    </source>
</reference>
<evidence type="ECO:0000313" key="2">
    <source>
        <dbReference type="EMBL" id="CBJ53150.1"/>
    </source>
</evidence>
<feature type="region of interest" description="Disordered" evidence="1">
    <location>
        <begin position="1"/>
        <end position="23"/>
    </location>
</feature>
<sequence length="74" mass="8437">MPGMRLPQKPGQRRNIVDARQGQADQGQFSVRVRGEILEKGFARFHADNLRNCRQGLQYVCCTGTDQGMCFDYD</sequence>
<evidence type="ECO:0000256" key="1">
    <source>
        <dbReference type="SAM" id="MobiDB-lite"/>
    </source>
</evidence>
<dbReference type="PATRIC" id="fig|859656.5.peg.3581"/>
<dbReference type="AlphaFoldDB" id="D8P2L4"/>
<name>D8P2L4_RALSL</name>
<accession>D8P2L4</accession>
<dbReference type="EMBL" id="FP885907">
    <property type="protein sequence ID" value="CBJ53150.1"/>
    <property type="molecule type" value="Genomic_DNA"/>
</dbReference>